<keyword evidence="2" id="KW-1185">Reference proteome</keyword>
<dbReference type="AlphaFoldDB" id="E9G5K3"/>
<accession>E9G5K3</accession>
<dbReference type="KEGG" id="dpx:DAPPUDRAFT_237679"/>
<gene>
    <name evidence="1" type="ORF">DAPPUDRAFT_237679</name>
</gene>
<dbReference type="PhylomeDB" id="E9G5K3"/>
<dbReference type="EMBL" id="GL732532">
    <property type="protein sequence ID" value="EFX85220.1"/>
    <property type="molecule type" value="Genomic_DNA"/>
</dbReference>
<reference evidence="1 2" key="1">
    <citation type="journal article" date="2011" name="Science">
        <title>The ecoresponsive genome of Daphnia pulex.</title>
        <authorList>
            <person name="Colbourne J.K."/>
            <person name="Pfrender M.E."/>
            <person name="Gilbert D."/>
            <person name="Thomas W.K."/>
            <person name="Tucker A."/>
            <person name="Oakley T.H."/>
            <person name="Tokishita S."/>
            <person name="Aerts A."/>
            <person name="Arnold G.J."/>
            <person name="Basu M.K."/>
            <person name="Bauer D.J."/>
            <person name="Caceres C.E."/>
            <person name="Carmel L."/>
            <person name="Casola C."/>
            <person name="Choi J.H."/>
            <person name="Detter J.C."/>
            <person name="Dong Q."/>
            <person name="Dusheyko S."/>
            <person name="Eads B.D."/>
            <person name="Frohlich T."/>
            <person name="Geiler-Samerotte K.A."/>
            <person name="Gerlach D."/>
            <person name="Hatcher P."/>
            <person name="Jogdeo S."/>
            <person name="Krijgsveld J."/>
            <person name="Kriventseva E.V."/>
            <person name="Kultz D."/>
            <person name="Laforsch C."/>
            <person name="Lindquist E."/>
            <person name="Lopez J."/>
            <person name="Manak J.R."/>
            <person name="Muller J."/>
            <person name="Pangilinan J."/>
            <person name="Patwardhan R.P."/>
            <person name="Pitluck S."/>
            <person name="Pritham E.J."/>
            <person name="Rechtsteiner A."/>
            <person name="Rho M."/>
            <person name="Rogozin I.B."/>
            <person name="Sakarya O."/>
            <person name="Salamov A."/>
            <person name="Schaack S."/>
            <person name="Shapiro H."/>
            <person name="Shiga Y."/>
            <person name="Skalitzky C."/>
            <person name="Smith Z."/>
            <person name="Souvorov A."/>
            <person name="Sung W."/>
            <person name="Tang Z."/>
            <person name="Tsuchiya D."/>
            <person name="Tu H."/>
            <person name="Vos H."/>
            <person name="Wang M."/>
            <person name="Wolf Y.I."/>
            <person name="Yamagata H."/>
            <person name="Yamada T."/>
            <person name="Ye Y."/>
            <person name="Shaw J.R."/>
            <person name="Andrews J."/>
            <person name="Crease T.J."/>
            <person name="Tang H."/>
            <person name="Lucas S.M."/>
            <person name="Robertson H.M."/>
            <person name="Bork P."/>
            <person name="Koonin E.V."/>
            <person name="Zdobnov E.M."/>
            <person name="Grigoriev I.V."/>
            <person name="Lynch M."/>
            <person name="Boore J.L."/>
        </authorList>
    </citation>
    <scope>NUCLEOTIDE SEQUENCE [LARGE SCALE GENOMIC DNA]</scope>
</reference>
<protein>
    <submittedName>
        <fullName evidence="1">Uncharacterized protein</fullName>
    </submittedName>
</protein>
<evidence type="ECO:0000313" key="2">
    <source>
        <dbReference type="Proteomes" id="UP000000305"/>
    </source>
</evidence>
<name>E9G5K3_DAPPU</name>
<organism evidence="1 2">
    <name type="scientific">Daphnia pulex</name>
    <name type="common">Water flea</name>
    <dbReference type="NCBI Taxonomy" id="6669"/>
    <lineage>
        <taxon>Eukaryota</taxon>
        <taxon>Metazoa</taxon>
        <taxon>Ecdysozoa</taxon>
        <taxon>Arthropoda</taxon>
        <taxon>Crustacea</taxon>
        <taxon>Branchiopoda</taxon>
        <taxon>Diplostraca</taxon>
        <taxon>Cladocera</taxon>
        <taxon>Anomopoda</taxon>
        <taxon>Daphniidae</taxon>
        <taxon>Daphnia</taxon>
    </lineage>
</organism>
<proteinExistence type="predicted"/>
<dbReference type="Proteomes" id="UP000000305">
    <property type="component" value="Unassembled WGS sequence"/>
</dbReference>
<sequence>MCKDKILEPMLIIVHDGGTSTYVLLHPYLPDVRSSNFTASVLLMLKNNFSCFTGELDHFSCCDTCSHSPRDYGQVMQMKRREDGIPRLVINVDHRDRHRDSSSTEIIVLLCLAVVYVGNSEV</sequence>
<evidence type="ECO:0000313" key="1">
    <source>
        <dbReference type="EMBL" id="EFX85220.1"/>
    </source>
</evidence>
<dbReference type="HOGENOM" id="CLU_2212526_0_0_1"/>
<dbReference type="InParanoid" id="E9G5K3"/>